<organism evidence="1 2">
    <name type="scientific">Streptomyces rubradiris</name>
    <name type="common">Streptomyces achromogenes subsp. rubradiris</name>
    <dbReference type="NCBI Taxonomy" id="285531"/>
    <lineage>
        <taxon>Bacteria</taxon>
        <taxon>Bacillati</taxon>
        <taxon>Actinomycetota</taxon>
        <taxon>Actinomycetes</taxon>
        <taxon>Kitasatosporales</taxon>
        <taxon>Streptomycetaceae</taxon>
        <taxon>Streptomyces</taxon>
    </lineage>
</organism>
<reference evidence="2" key="1">
    <citation type="submission" date="2023-07" db="EMBL/GenBank/DDBJ databases">
        <title>Whole genome shotgun sequence of Streptomyces achromogenes subsp. rubradiris NBRC 14000.</title>
        <authorList>
            <person name="Komaki H."/>
            <person name="Tamura T."/>
        </authorList>
    </citation>
    <scope>NUCLEOTIDE SEQUENCE [LARGE SCALE GENOMIC DNA]</scope>
    <source>
        <strain evidence="2">NBRC 14000</strain>
    </source>
</reference>
<gene>
    <name evidence="1" type="ORF">Srubr_42330</name>
</gene>
<dbReference type="RefSeq" id="WP_189990501.1">
    <property type="nucleotide sequence ID" value="NZ_BNCB01000002.1"/>
</dbReference>
<accession>A0ABQ3RET0</accession>
<name>A0ABQ3RET0_STRRR</name>
<sequence length="69" mass="8000">MTDEQKRRAWVGDLIHGDDTDRHGIVTDVYGGTTWVPERGPGRWASPRQPHRLRVIKAREERPRERNAG</sequence>
<dbReference type="Proteomes" id="UP000646738">
    <property type="component" value="Unassembled WGS sequence"/>
</dbReference>
<proteinExistence type="predicted"/>
<keyword evidence="2" id="KW-1185">Reference proteome</keyword>
<evidence type="ECO:0000313" key="1">
    <source>
        <dbReference type="EMBL" id="GHI54387.1"/>
    </source>
</evidence>
<evidence type="ECO:0000313" key="2">
    <source>
        <dbReference type="Proteomes" id="UP000646738"/>
    </source>
</evidence>
<protein>
    <submittedName>
        <fullName evidence="1">Uncharacterized protein</fullName>
    </submittedName>
</protein>
<comment type="caution">
    <text evidence="1">The sequence shown here is derived from an EMBL/GenBank/DDBJ whole genome shotgun (WGS) entry which is preliminary data.</text>
</comment>
<dbReference type="EMBL" id="BNEA01000015">
    <property type="protein sequence ID" value="GHI54387.1"/>
    <property type="molecule type" value="Genomic_DNA"/>
</dbReference>